<name>A0A6J8AHK2_MYTCO</name>
<reference evidence="1 2" key="1">
    <citation type="submission" date="2020-06" db="EMBL/GenBank/DDBJ databases">
        <authorList>
            <person name="Li R."/>
            <person name="Bekaert M."/>
        </authorList>
    </citation>
    <scope>NUCLEOTIDE SEQUENCE [LARGE SCALE GENOMIC DNA]</scope>
    <source>
        <strain evidence="2">wild</strain>
    </source>
</reference>
<evidence type="ECO:0000313" key="1">
    <source>
        <dbReference type="EMBL" id="CAC5367766.1"/>
    </source>
</evidence>
<sequence length="391" mass="44787">MKKKNDKYHNFCRIKFNNTKLERAQIPHRSPLLSGSSSECKSPIANVLEAIGNSISQHKLEDVNGGKLSSLTVFSECLKFLKDDVLAYMKHMFTDIIRMRDFYWIITVPTFWSDHGKQFMRLAARQAGIVDELLSLVDEPVAVAIYCKMWQSTKCITSPKEQDDKNNTMTAFDTAGKFLVINCGEDMVHISAYKNQESNKHIELIRPTRVPCGGRDVDNQFLNLVIEIFGVDIWHKFEQKYRFECLKTMRRIESKRSVIGSSDADEVKIRLPAELFQEYRWETGLEFRSAKGVTRSRDKLVFPIQVLNDFFEKSANEIACHVRQLLQKPELEGLGTIFMAGSFSESPFLYEHMKSEFSSFNVLRPKESGLSGLKGAVIFGFTPETIPDAYL</sequence>
<dbReference type="PANTHER" id="PTHR14187:SF5">
    <property type="entry name" value="HEAT SHOCK 70 KDA PROTEIN 12A"/>
    <property type="match status" value="1"/>
</dbReference>
<dbReference type="EMBL" id="CACVKT020001386">
    <property type="protein sequence ID" value="CAC5367766.1"/>
    <property type="molecule type" value="Genomic_DNA"/>
</dbReference>
<dbReference type="Proteomes" id="UP000507470">
    <property type="component" value="Unassembled WGS sequence"/>
</dbReference>
<dbReference type="PANTHER" id="PTHR14187">
    <property type="entry name" value="ALPHA KINASE/ELONGATION FACTOR 2 KINASE"/>
    <property type="match status" value="1"/>
</dbReference>
<dbReference type="InterPro" id="IPR043129">
    <property type="entry name" value="ATPase_NBD"/>
</dbReference>
<accession>A0A6J8AHK2</accession>
<dbReference type="SUPFAM" id="SSF53067">
    <property type="entry name" value="Actin-like ATPase domain"/>
    <property type="match status" value="2"/>
</dbReference>
<proteinExistence type="predicted"/>
<keyword evidence="2" id="KW-1185">Reference proteome</keyword>
<dbReference type="OrthoDB" id="2963168at2759"/>
<organism evidence="1 2">
    <name type="scientific">Mytilus coruscus</name>
    <name type="common">Sea mussel</name>
    <dbReference type="NCBI Taxonomy" id="42192"/>
    <lineage>
        <taxon>Eukaryota</taxon>
        <taxon>Metazoa</taxon>
        <taxon>Spiralia</taxon>
        <taxon>Lophotrochozoa</taxon>
        <taxon>Mollusca</taxon>
        <taxon>Bivalvia</taxon>
        <taxon>Autobranchia</taxon>
        <taxon>Pteriomorphia</taxon>
        <taxon>Mytilida</taxon>
        <taxon>Mytiloidea</taxon>
        <taxon>Mytilidae</taxon>
        <taxon>Mytilinae</taxon>
        <taxon>Mytilus</taxon>
    </lineage>
</organism>
<evidence type="ECO:0000313" key="2">
    <source>
        <dbReference type="Proteomes" id="UP000507470"/>
    </source>
</evidence>
<dbReference type="Gene3D" id="3.90.640.10">
    <property type="entry name" value="Actin, Chain A, domain 4"/>
    <property type="match status" value="1"/>
</dbReference>
<evidence type="ECO:0008006" key="3">
    <source>
        <dbReference type="Google" id="ProtNLM"/>
    </source>
</evidence>
<dbReference type="Gene3D" id="3.30.420.40">
    <property type="match status" value="2"/>
</dbReference>
<gene>
    <name evidence="1" type="ORF">MCOR_7544</name>
</gene>
<dbReference type="AlphaFoldDB" id="A0A6J8AHK2"/>
<protein>
    <recommendedName>
        <fullName evidence="3">HSPA12B</fullName>
    </recommendedName>
</protein>